<accession>S5TLH7</accession>
<dbReference type="EMBL" id="KF264557">
    <property type="protein sequence ID" value="AGS49850.1"/>
    <property type="molecule type" value="Genomic_DNA"/>
</dbReference>
<protein>
    <submittedName>
        <fullName evidence="1">Uncharacterized protein</fullName>
    </submittedName>
</protein>
<reference evidence="1" key="1">
    <citation type="journal article" date="2013" name="Proc. Natl. Acad. Sci. U.S.A.">
        <title>Mapping gene clusters within arrayed metagenomic libraries to expand the structural diversity of biomedically relevant natural products.</title>
        <authorList>
            <person name="Owen J.G."/>
            <person name="Reddy B.V."/>
            <person name="Ternei M.A."/>
            <person name="Charlop-Powers Z."/>
            <person name="Calle P.Y."/>
            <person name="Kim J.H."/>
            <person name="Brady S.F."/>
        </authorList>
    </citation>
    <scope>NUCLEOTIDE SEQUENCE</scope>
</reference>
<evidence type="ECO:0000313" key="1">
    <source>
        <dbReference type="EMBL" id="AGS49850.1"/>
    </source>
</evidence>
<sequence length="219" mass="23682">MPVEHRYKSNSEMLEELRPMEVTLSTTMSERDTRQRVHEYFTVDLSGHLDNIGLTMPDQLAAGALNVWGNSLPAGALPAGAVEVGGVPFVTAGGDGSRPDNVRCAGQLLDLPPVAGSWLHVLATSERRCEEELHVHYADGAVDPEWLRVSDFWPAAAHFGEVAAARTGAMHYPHHIQGDLGGQIWATRVPATRGGTLAALRLPDNPALHLFALTVETVR</sequence>
<dbReference type="AlphaFoldDB" id="S5TLH7"/>
<organism evidence="1">
    <name type="scientific">uncultured bacterium esnapd17</name>
    <dbReference type="NCBI Taxonomy" id="1366598"/>
    <lineage>
        <taxon>Bacteria</taxon>
        <taxon>environmental samples</taxon>
    </lineage>
</organism>
<name>S5TLH7_9BACT</name>
<proteinExistence type="predicted"/>